<dbReference type="InterPro" id="IPR036390">
    <property type="entry name" value="WH_DNA-bd_sf"/>
</dbReference>
<protein>
    <recommendedName>
        <fullName evidence="4">Helix-turn-helix type 11 domain-containing protein</fullName>
    </recommendedName>
</protein>
<evidence type="ECO:0000256" key="1">
    <source>
        <dbReference type="SAM" id="MobiDB-lite"/>
    </source>
</evidence>
<reference evidence="2 3" key="1">
    <citation type="journal article" date="2016" name="Sci. Rep.">
        <title>Metabolic traits of an uncultured archaeal lineage -MSBL1- from brine pools of the Red Sea.</title>
        <authorList>
            <person name="Mwirichia R."/>
            <person name="Alam I."/>
            <person name="Rashid M."/>
            <person name="Vinu M."/>
            <person name="Ba-Alawi W."/>
            <person name="Anthony Kamau A."/>
            <person name="Kamanda Ngugi D."/>
            <person name="Goker M."/>
            <person name="Klenk H.P."/>
            <person name="Bajic V."/>
            <person name="Stingl U."/>
        </authorList>
    </citation>
    <scope>NUCLEOTIDE SEQUENCE [LARGE SCALE GENOMIC DNA]</scope>
    <source>
        <strain evidence="2">SCGC-AAA259I07</strain>
    </source>
</reference>
<keyword evidence="3" id="KW-1185">Reference proteome</keyword>
<accession>A0A133UM21</accession>
<gene>
    <name evidence="2" type="ORF">AKJ36_01100</name>
</gene>
<evidence type="ECO:0000313" key="2">
    <source>
        <dbReference type="EMBL" id="KXA95275.1"/>
    </source>
</evidence>
<evidence type="ECO:0000313" key="3">
    <source>
        <dbReference type="Proteomes" id="UP000070155"/>
    </source>
</evidence>
<dbReference type="Gene3D" id="1.10.10.10">
    <property type="entry name" value="Winged helix-like DNA-binding domain superfamily/Winged helix DNA-binding domain"/>
    <property type="match status" value="1"/>
</dbReference>
<feature type="region of interest" description="Disordered" evidence="1">
    <location>
        <begin position="47"/>
        <end position="81"/>
    </location>
</feature>
<name>A0A133UM21_9EURY</name>
<proteinExistence type="predicted"/>
<dbReference type="SUPFAM" id="SSF46785">
    <property type="entry name" value="Winged helix' DNA-binding domain"/>
    <property type="match status" value="1"/>
</dbReference>
<evidence type="ECO:0008006" key="4">
    <source>
        <dbReference type="Google" id="ProtNLM"/>
    </source>
</evidence>
<dbReference type="AlphaFoldDB" id="A0A133UM21"/>
<comment type="caution">
    <text evidence="2">The sequence shown here is derived from an EMBL/GenBank/DDBJ whole genome shotgun (WGS) entry which is preliminary data.</text>
</comment>
<sequence>MDEKMKIKEIIDTLKEAGAPLTTEELAKKTSIPMPRLRTNLYRLQEEGKIESKEEEGKLKWKTETSNPAEEKYEKMTRKHT</sequence>
<organism evidence="2 3">
    <name type="scientific">candidate division MSBL1 archaeon SCGC-AAA259I07</name>
    <dbReference type="NCBI Taxonomy" id="1698266"/>
    <lineage>
        <taxon>Archaea</taxon>
        <taxon>Methanobacteriati</taxon>
        <taxon>Methanobacteriota</taxon>
        <taxon>candidate division MSBL1</taxon>
    </lineage>
</organism>
<dbReference type="Proteomes" id="UP000070155">
    <property type="component" value="Unassembled WGS sequence"/>
</dbReference>
<dbReference type="InterPro" id="IPR036388">
    <property type="entry name" value="WH-like_DNA-bd_sf"/>
</dbReference>
<dbReference type="EMBL" id="LHXQ01000009">
    <property type="protein sequence ID" value="KXA95275.1"/>
    <property type="molecule type" value="Genomic_DNA"/>
</dbReference>